<protein>
    <recommendedName>
        <fullName evidence="4">Replication-relaxation</fullName>
    </recommendedName>
</protein>
<name>A0ABQ3XSW3_9ACTN</name>
<sequence length="289" mass="32258">MPPNPATDPLAAVRRLTDRDRLLLSWLAEHYVLTTDQITDALFTTRRAAQKRLIQLYRIGAVSRFAFARTDTETGSYRYTLGPLGALLHPSAYTDPDNPAAKAPKTHVERRTRIIRSPRLAHLTGVNQFFIDLHASAKRPDGNSELLRWWSEQHATTVFRSATSQIRPDGHGIWRTGDTTVGFFLEYDTGSEDLSRVVKKLGQYERLAADRDVRYPLLLWLPDRRREAHLLRLFAGVRLPLPVATAVHSRDPAGPVWALPGDPGPRLRLHELPGSASSVDLGPPGDSGS</sequence>
<evidence type="ECO:0000313" key="2">
    <source>
        <dbReference type="EMBL" id="GID61565.1"/>
    </source>
</evidence>
<organism evidence="2 3">
    <name type="scientific">Actinoplanes couchii</name>
    <dbReference type="NCBI Taxonomy" id="403638"/>
    <lineage>
        <taxon>Bacteria</taxon>
        <taxon>Bacillati</taxon>
        <taxon>Actinomycetota</taxon>
        <taxon>Actinomycetes</taxon>
        <taxon>Micromonosporales</taxon>
        <taxon>Micromonosporaceae</taxon>
        <taxon>Actinoplanes</taxon>
    </lineage>
</organism>
<dbReference type="EMBL" id="BOMG01000130">
    <property type="protein sequence ID" value="GID61565.1"/>
    <property type="molecule type" value="Genomic_DNA"/>
</dbReference>
<evidence type="ECO:0008006" key="4">
    <source>
        <dbReference type="Google" id="ProtNLM"/>
    </source>
</evidence>
<evidence type="ECO:0000256" key="1">
    <source>
        <dbReference type="SAM" id="MobiDB-lite"/>
    </source>
</evidence>
<dbReference type="Pfam" id="PF13814">
    <property type="entry name" value="Replic_Relax"/>
    <property type="match status" value="1"/>
</dbReference>
<comment type="caution">
    <text evidence="2">The sequence shown here is derived from an EMBL/GenBank/DDBJ whole genome shotgun (WGS) entry which is preliminary data.</text>
</comment>
<reference evidence="2 3" key="1">
    <citation type="submission" date="2021-01" db="EMBL/GenBank/DDBJ databases">
        <title>Whole genome shotgun sequence of Actinoplanes couchii NBRC 106145.</title>
        <authorList>
            <person name="Komaki H."/>
            <person name="Tamura T."/>
        </authorList>
    </citation>
    <scope>NUCLEOTIDE SEQUENCE [LARGE SCALE GENOMIC DNA]</scope>
    <source>
        <strain evidence="2 3">NBRC 106145</strain>
    </source>
</reference>
<gene>
    <name evidence="2" type="ORF">Aco03nite_099690</name>
</gene>
<proteinExistence type="predicted"/>
<dbReference type="RefSeq" id="WP_239146081.1">
    <property type="nucleotide sequence ID" value="NZ_BAAAQE010000064.1"/>
</dbReference>
<dbReference type="InterPro" id="IPR025855">
    <property type="entry name" value="Replic_Relax"/>
</dbReference>
<dbReference type="Proteomes" id="UP000612282">
    <property type="component" value="Unassembled WGS sequence"/>
</dbReference>
<evidence type="ECO:0000313" key="3">
    <source>
        <dbReference type="Proteomes" id="UP000612282"/>
    </source>
</evidence>
<feature type="region of interest" description="Disordered" evidence="1">
    <location>
        <begin position="267"/>
        <end position="289"/>
    </location>
</feature>
<accession>A0ABQ3XSW3</accession>
<keyword evidence="3" id="KW-1185">Reference proteome</keyword>